<keyword evidence="4" id="KW-0472">Membrane</keyword>
<evidence type="ECO:0000256" key="3">
    <source>
        <dbReference type="ARBA" id="ARBA00022989"/>
    </source>
</evidence>
<keyword evidence="2" id="KW-0812">Transmembrane</keyword>
<keyword evidence="5" id="KW-0325">Glycoprotein</keyword>
<dbReference type="FunFam" id="3.80.10.10:FF:002854">
    <property type="entry name" value="Uncharacterized protein"/>
    <property type="match status" value="1"/>
</dbReference>
<sequence>MARSDGEFFTIRIVWLVLVFVNATCQSERRIYPDLSTTTSVSHSAFVNVIGINNSSGDSWNKAARPFQFNQQRACLCCRNGCDLQMGNLTCHQVSHFTRDYLADCSASIVSLNIVEGRFKTMKESGLFEGEYPALRKLSIRNSHLEQAEQWPVPQQLIELDFSNNSRLDFIAWNVFKQAVQLEILILANNKLDRIPDVISMMNGNSRLSTLELSGNEWDCQGNFQWVLTLHEQGVLLNGDSLTCHDAQHKESWIDLSYSIIKRENNKKTVAAECRSRTSGCYCEFVSAGIGGRGSYTVQVDCSNRQMTSLPAELPNFTNELDVSGNNLTSLDQVIKYGNPPLKVLIADSNRIESIRNLSGSDFMRNFSRFSLRHNFITPSEIPLDDIVQVPFEFQFKYIYLYNNSWECDCNTATRVRDWLWKYRHVVNDSSQLLCSRDGKKIPVLHLLPNQVCDDPNYLRNATSEAEMNERNISILHSIIYVEVAAIAVLGLKLAYDSWHYFRHGQLPWIATKLL</sequence>
<dbReference type="SUPFAM" id="SSF52058">
    <property type="entry name" value="L domain-like"/>
    <property type="match status" value="1"/>
</dbReference>
<dbReference type="PANTHER" id="PTHR24368">
    <property type="entry name" value="AMPHOTERIN-INDUCED PROTEIN"/>
    <property type="match status" value="1"/>
</dbReference>
<dbReference type="AlphaFoldDB" id="A0A0P5E1A3"/>
<comment type="caution">
    <text evidence="6">The sequence shown here is derived from an EMBL/GenBank/DDBJ whole genome shotgun (WGS) entry which is preliminary data.</text>
</comment>
<name>A0A0P5E1A3_9CRUS</name>
<reference evidence="6 7" key="1">
    <citation type="submission" date="2016-03" db="EMBL/GenBank/DDBJ databases">
        <title>EvidentialGene: Evidence-directed Construction of Genes on Genomes.</title>
        <authorList>
            <person name="Gilbert D.G."/>
            <person name="Choi J.-H."/>
            <person name="Mockaitis K."/>
            <person name="Colbourne J."/>
            <person name="Pfrender M."/>
        </authorList>
    </citation>
    <scope>NUCLEOTIDE SEQUENCE [LARGE SCALE GENOMIC DNA]</scope>
    <source>
        <strain evidence="6 7">Xinb3</strain>
        <tissue evidence="6">Complete organism</tissue>
    </source>
</reference>
<comment type="subcellular location">
    <subcellularLocation>
        <location evidence="1">Membrane</location>
        <topology evidence="1">Single-pass type I membrane protein</topology>
    </subcellularLocation>
</comment>
<protein>
    <submittedName>
        <fullName evidence="6">Protein singed wings 2</fullName>
    </submittedName>
</protein>
<dbReference type="InterPro" id="IPR032675">
    <property type="entry name" value="LRR_dom_sf"/>
</dbReference>
<organism evidence="6 7">
    <name type="scientific">Daphnia magna</name>
    <dbReference type="NCBI Taxonomy" id="35525"/>
    <lineage>
        <taxon>Eukaryota</taxon>
        <taxon>Metazoa</taxon>
        <taxon>Ecdysozoa</taxon>
        <taxon>Arthropoda</taxon>
        <taxon>Crustacea</taxon>
        <taxon>Branchiopoda</taxon>
        <taxon>Diplostraca</taxon>
        <taxon>Cladocera</taxon>
        <taxon>Anomopoda</taxon>
        <taxon>Daphniidae</taxon>
        <taxon>Daphnia</taxon>
    </lineage>
</organism>
<evidence type="ECO:0000313" key="7">
    <source>
        <dbReference type="Proteomes" id="UP000076858"/>
    </source>
</evidence>
<accession>A0A0P5E1A3</accession>
<gene>
    <name evidence="6" type="ORF">APZ42_022334</name>
</gene>
<dbReference type="InterPro" id="IPR031283">
    <property type="entry name" value="AMIGO"/>
</dbReference>
<dbReference type="GO" id="GO:0016020">
    <property type="term" value="C:membrane"/>
    <property type="evidence" value="ECO:0007669"/>
    <property type="project" value="UniProtKB-SubCell"/>
</dbReference>
<evidence type="ECO:0000256" key="2">
    <source>
        <dbReference type="ARBA" id="ARBA00022692"/>
    </source>
</evidence>
<keyword evidence="3" id="KW-1133">Transmembrane helix</keyword>
<dbReference type="PANTHER" id="PTHR24368:SF210">
    <property type="entry name" value="SURFACE ANTIGEN BSPA-LIKE"/>
    <property type="match status" value="1"/>
</dbReference>
<evidence type="ECO:0000256" key="4">
    <source>
        <dbReference type="ARBA" id="ARBA00023136"/>
    </source>
</evidence>
<dbReference type="PROSITE" id="PS51450">
    <property type="entry name" value="LRR"/>
    <property type="match status" value="1"/>
</dbReference>
<evidence type="ECO:0000313" key="6">
    <source>
        <dbReference type="EMBL" id="KZS12277.1"/>
    </source>
</evidence>
<dbReference type="OrthoDB" id="6334272at2759"/>
<dbReference type="EMBL" id="LRGB01001361">
    <property type="protein sequence ID" value="KZS12277.1"/>
    <property type="molecule type" value="Genomic_DNA"/>
</dbReference>
<evidence type="ECO:0000256" key="1">
    <source>
        <dbReference type="ARBA" id="ARBA00004479"/>
    </source>
</evidence>
<proteinExistence type="predicted"/>
<evidence type="ECO:0000256" key="5">
    <source>
        <dbReference type="ARBA" id="ARBA00023180"/>
    </source>
</evidence>
<dbReference type="Proteomes" id="UP000076858">
    <property type="component" value="Unassembled WGS sequence"/>
</dbReference>
<dbReference type="STRING" id="35525.A0A0P5E1A3"/>
<dbReference type="Gene3D" id="3.80.10.10">
    <property type="entry name" value="Ribonuclease Inhibitor"/>
    <property type="match status" value="2"/>
</dbReference>
<keyword evidence="7" id="KW-1185">Reference proteome</keyword>
<dbReference type="InterPro" id="IPR001611">
    <property type="entry name" value="Leu-rich_rpt"/>
</dbReference>